<feature type="transmembrane region" description="Helical" evidence="2">
    <location>
        <begin position="1188"/>
        <end position="1209"/>
    </location>
</feature>
<keyword evidence="2" id="KW-1133">Transmembrane helix</keyword>
<dbReference type="Proteomes" id="UP000239485">
    <property type="component" value="Unassembled WGS sequence"/>
</dbReference>
<proteinExistence type="predicted"/>
<keyword evidence="4" id="KW-1185">Reference proteome</keyword>
<feature type="compositionally biased region" description="Low complexity" evidence="1">
    <location>
        <begin position="288"/>
        <end position="305"/>
    </location>
</feature>
<gene>
    <name evidence="3" type="ORF">CLV92_12515</name>
</gene>
<dbReference type="InterPro" id="IPR050708">
    <property type="entry name" value="T6SS_VgrG/RHS"/>
</dbReference>
<evidence type="ECO:0000313" key="3">
    <source>
        <dbReference type="EMBL" id="PPK90219.1"/>
    </source>
</evidence>
<dbReference type="InterPro" id="IPR031325">
    <property type="entry name" value="RHS_repeat"/>
</dbReference>
<comment type="caution">
    <text evidence="3">The sequence shown here is derived from an EMBL/GenBank/DDBJ whole genome shotgun (WGS) entry which is preliminary data.</text>
</comment>
<feature type="region of interest" description="Disordered" evidence="1">
    <location>
        <begin position="1213"/>
        <end position="1237"/>
    </location>
</feature>
<evidence type="ECO:0000313" key="4">
    <source>
        <dbReference type="Proteomes" id="UP000239485"/>
    </source>
</evidence>
<dbReference type="Pfam" id="PF05593">
    <property type="entry name" value="RHS_repeat"/>
    <property type="match status" value="1"/>
</dbReference>
<feature type="region of interest" description="Disordered" evidence="1">
    <location>
        <begin position="274"/>
        <end position="305"/>
    </location>
</feature>
<dbReference type="NCBIfam" id="TIGR03696">
    <property type="entry name" value="Rhs_assc_core"/>
    <property type="match status" value="1"/>
</dbReference>
<dbReference type="Gene3D" id="2.180.10.10">
    <property type="entry name" value="RHS repeat-associated core"/>
    <property type="match status" value="1"/>
</dbReference>
<reference evidence="3 4" key="1">
    <citation type="submission" date="2018-02" db="EMBL/GenBank/DDBJ databases">
        <title>Genomic Encyclopedia of Archaeal and Bacterial Type Strains, Phase II (KMG-II): from individual species to whole genera.</title>
        <authorList>
            <person name="Goeker M."/>
        </authorList>
    </citation>
    <scope>NUCLEOTIDE SEQUENCE [LARGE SCALE GENOMIC DNA]</scope>
    <source>
        <strain evidence="3 4">DSM 22857</strain>
    </source>
</reference>
<evidence type="ECO:0000256" key="1">
    <source>
        <dbReference type="SAM" id="MobiDB-lite"/>
    </source>
</evidence>
<organism evidence="3 4">
    <name type="scientific">Kineococcus xinjiangensis</name>
    <dbReference type="NCBI Taxonomy" id="512762"/>
    <lineage>
        <taxon>Bacteria</taxon>
        <taxon>Bacillati</taxon>
        <taxon>Actinomycetota</taxon>
        <taxon>Actinomycetes</taxon>
        <taxon>Kineosporiales</taxon>
        <taxon>Kineosporiaceae</taxon>
        <taxon>Kineococcus</taxon>
    </lineage>
</organism>
<feature type="compositionally biased region" description="Basic and acidic residues" evidence="1">
    <location>
        <begin position="1283"/>
        <end position="1299"/>
    </location>
</feature>
<keyword evidence="2" id="KW-0472">Membrane</keyword>
<accession>A0A2S6IC12</accession>
<keyword evidence="2" id="KW-0812">Transmembrane</keyword>
<feature type="region of interest" description="Disordered" evidence="1">
    <location>
        <begin position="1270"/>
        <end position="1299"/>
    </location>
</feature>
<dbReference type="EMBL" id="PTJD01000025">
    <property type="protein sequence ID" value="PPK90219.1"/>
    <property type="molecule type" value="Genomic_DNA"/>
</dbReference>
<dbReference type="InterPro" id="IPR022385">
    <property type="entry name" value="Rhs_assc_core"/>
</dbReference>
<name>A0A2S6IC12_9ACTN</name>
<evidence type="ECO:0000256" key="2">
    <source>
        <dbReference type="SAM" id="Phobius"/>
    </source>
</evidence>
<sequence length="1299" mass="132999">MRVAAANPALTEPEAASCVTATPVVGCRVLVMNWGPYTAGTSLQRVTSIDLLAAVPATATTGPHLSATRMVNYQYDTSARLDRVVDPGPSAPSAFPSQPALNTIYGYDGHGRIGTLIPAGQTSWQLTYDAAAGPSWDRALSSSYGRLTSAWRHALAPGSKSTLSGTASWDVVYDVPLDVTAYGPYPMSPAATALWGQDAPPTDATAVFGPTAGADARASSDHYAGDDVANGSARNWATATVAYMDVNGRTVNTAAPSSAAGRWVSSGTGNVTNADVASDPARDGARNGAGVQGPTGTTGTSPAAGEVAVPAKGARITAALMSDAGNPIMQLSAGNRVLALGQDDTAALTAGGSSAAAQLGGLGLAAKLSWQRAQLLSTQVVYEKAAREVNGAKSERPIAAASPLRLMQTQPGPSGSAAAQPARTLSLTTYDEGRPATGAKVFDKPTKSTVGFIAGAALTAAGSYQSRAVTVASVPKPTDPSITGANGIPVVLGDARTTVTEYEWTRSGQPTKTVADVGGANSTTTTSYDDLGRVTAVTMPKDPTSTTSASTTVTKYYGTGTAECGGVNAVVFGSMVCSTGPAGAVVGAPAGSPTELPVTTRTYTRTGKTAASEEHIGATLLRRTTTAYDGADRARRTRTETFPALGVSAGVEEKTTAFDDVGNAISTTDTGTGKAVTTDTDALGRLISFTDATGLRTTTAYDRVGRVTTSTTIDTATSGATAGRSWTSQQSYNSITGDLSQITDPQTGPATIALDLDGRTVATTWSAAMGAVVKRTVYDSTGNPVRRVYTAGGITIFDEAVGAAETNAGGGKNAHGQQVQSTQSLTAIPLTATGEPAGVDVAAVKAQTRQRRYSYDGLGRLTAAADTRTAAGATAASCTVRTYGYDANSNRTGQGSAATAGVCPATGYTLPAASGQPHSYDSADRITDAGYTYDGLGRTLTLPIGDPAVPGSASGGGSMAITYAPEDMVAEQIIRDAAGAVTGEKQTFALDPTGDRVVTTSTALPGQTAGTTIVNRYNDTDDNPMLVVEADGAITRYVTGADADLAAIITTATDGTTGLAWQIANLHGDLVATLPNTTTPAAIAKPMTDEYGANLDVSSGKHNTPGERYDYLGAKQRSTNARAGLTLMGVRLYNATTGRFLSVDPVLGGTPNPYVYPSDPINLYDLDGRAVALAGVAAVGFANAWNPAGVAILVVLGLAAAGMFAYGIYQRKKNKPSGNPKEQKYKKRLNKKSSDVVHDTEAAAKAAAQDEYKRGGGGRKCWLRGPCKQPGHVAHVDYGGTRKNPERTTHHKVRLDNNK</sequence>
<dbReference type="PANTHER" id="PTHR32305">
    <property type="match status" value="1"/>
</dbReference>
<protein>
    <submittedName>
        <fullName evidence="3">RHS repeat-associated protein</fullName>
    </submittedName>
</protein>
<dbReference type="PANTHER" id="PTHR32305:SF15">
    <property type="entry name" value="PROTEIN RHSA-RELATED"/>
    <property type="match status" value="1"/>
</dbReference>